<protein>
    <submittedName>
        <fullName evidence="2">Uncharacterized protein</fullName>
    </submittedName>
</protein>
<reference evidence="2 4" key="1">
    <citation type="journal article" date="2023" name="Plant Biotechnol. J.">
        <title>Chromosome-level wild Hevea brasiliensis genome provides new tools for genomic-assisted breeding and valuable loci to elevate rubber yield.</title>
        <authorList>
            <person name="Cheng H."/>
            <person name="Song X."/>
            <person name="Hu Y."/>
            <person name="Wu T."/>
            <person name="Yang Q."/>
            <person name="An Z."/>
            <person name="Feng S."/>
            <person name="Deng Z."/>
            <person name="Wu W."/>
            <person name="Zeng X."/>
            <person name="Tu M."/>
            <person name="Wang X."/>
            <person name="Huang H."/>
        </authorList>
    </citation>
    <scope>NUCLEOTIDE SEQUENCE [LARGE SCALE GENOMIC DNA]</scope>
    <source>
        <strain evidence="2">MT/VB/25A 57/8</strain>
    </source>
</reference>
<organism evidence="2 4">
    <name type="scientific">Hevea brasiliensis</name>
    <name type="common">Para rubber tree</name>
    <name type="synonym">Siphonia brasiliensis</name>
    <dbReference type="NCBI Taxonomy" id="3981"/>
    <lineage>
        <taxon>Eukaryota</taxon>
        <taxon>Viridiplantae</taxon>
        <taxon>Streptophyta</taxon>
        <taxon>Embryophyta</taxon>
        <taxon>Tracheophyta</taxon>
        <taxon>Spermatophyta</taxon>
        <taxon>Magnoliopsida</taxon>
        <taxon>eudicotyledons</taxon>
        <taxon>Gunneridae</taxon>
        <taxon>Pentapetalae</taxon>
        <taxon>rosids</taxon>
        <taxon>fabids</taxon>
        <taxon>Malpighiales</taxon>
        <taxon>Euphorbiaceae</taxon>
        <taxon>Crotonoideae</taxon>
        <taxon>Micrandreae</taxon>
        <taxon>Hevea</taxon>
    </lineage>
</organism>
<evidence type="ECO:0000313" key="3">
    <source>
        <dbReference type="EMBL" id="KAJ9171107.1"/>
    </source>
</evidence>
<name>A0ABQ9LSB6_HEVBR</name>
<dbReference type="InterPro" id="IPR012862">
    <property type="entry name" value="DUF1635"/>
</dbReference>
<accession>A0ABQ9LSB6</accession>
<proteinExistence type="predicted"/>
<keyword evidence="4" id="KW-1185">Reference proteome</keyword>
<gene>
    <name evidence="2" type="ORF">P3X46_018554</name>
    <name evidence="3" type="ORF">P3X46_019155</name>
</gene>
<sequence length="290" mass="31720">MEELGFWSYQENIDELRQKLLFTTIELESLKVQATEEMRKHEEVVKHLIDLLKMAYKERDEAKDQLQKLLNKLMPFNSDELHIIVPQAQPDSPLVIPMKANSSVTESNSGSSPVTSPDFSSINMADSTHINFVNKAYVQEYTGSLSTGLVTPSVSKIDPADAAIDILINGKVLPQKGKLLQAVTDAGPLLQTLVVGGSLPRWRNPPPLQQFKIPPFSIEDCETANTINQKQAANANSGAQKPQSLSSYLAMSSGYSRICLGSMLNFTSGASGSGLGSCWPLNSGKRQKLL</sequence>
<dbReference type="PANTHER" id="PTHR33431:SF12">
    <property type="entry name" value="HIGH MOBILITY GROUP BOX PROTEIN, PUTATIVE (DUF1635)-RELATED"/>
    <property type="match status" value="1"/>
</dbReference>
<keyword evidence="1" id="KW-0175">Coiled coil</keyword>
<dbReference type="Pfam" id="PF07795">
    <property type="entry name" value="DUF1635"/>
    <property type="match status" value="1"/>
</dbReference>
<comment type="caution">
    <text evidence="2">The sequence shown here is derived from an EMBL/GenBank/DDBJ whole genome shotgun (WGS) entry which is preliminary data.</text>
</comment>
<feature type="coiled-coil region" evidence="1">
    <location>
        <begin position="13"/>
        <end position="72"/>
    </location>
</feature>
<evidence type="ECO:0000256" key="1">
    <source>
        <dbReference type="SAM" id="Coils"/>
    </source>
</evidence>
<dbReference type="EMBL" id="JARPOI010000010">
    <property type="protein sequence ID" value="KAJ9170448.1"/>
    <property type="molecule type" value="Genomic_DNA"/>
</dbReference>
<dbReference type="EMBL" id="JARPOI010000010">
    <property type="protein sequence ID" value="KAJ9171107.1"/>
    <property type="molecule type" value="Genomic_DNA"/>
</dbReference>
<evidence type="ECO:0000313" key="4">
    <source>
        <dbReference type="Proteomes" id="UP001174677"/>
    </source>
</evidence>
<dbReference type="PANTHER" id="PTHR33431">
    <property type="entry name" value="ENABLED-LIKE PROTEIN (DUF1635)"/>
    <property type="match status" value="1"/>
</dbReference>
<evidence type="ECO:0000313" key="2">
    <source>
        <dbReference type="EMBL" id="KAJ9170448.1"/>
    </source>
</evidence>
<dbReference type="Proteomes" id="UP001174677">
    <property type="component" value="Chromosome 10"/>
</dbReference>